<comment type="subcellular location">
    <subcellularLocation>
        <location evidence="1">Cell membrane</location>
        <topology evidence="1">Multi-pass membrane protein</topology>
    </subcellularLocation>
</comment>
<dbReference type="EMBL" id="LODL01000021">
    <property type="protein sequence ID" value="KXB30095.1"/>
    <property type="molecule type" value="Genomic_DNA"/>
</dbReference>
<dbReference type="Gene3D" id="3.30.70.1320">
    <property type="entry name" value="Multidrug efflux transporter AcrB pore domain like"/>
    <property type="match status" value="1"/>
</dbReference>
<evidence type="ECO:0000256" key="6">
    <source>
        <dbReference type="ARBA" id="ARBA00022989"/>
    </source>
</evidence>
<feature type="transmembrane region" description="Helical" evidence="8">
    <location>
        <begin position="12"/>
        <end position="31"/>
    </location>
</feature>
<evidence type="ECO:0000313" key="9">
    <source>
        <dbReference type="EMBL" id="KXB30095.1"/>
    </source>
</evidence>
<feature type="transmembrane region" description="Helical" evidence="8">
    <location>
        <begin position="863"/>
        <end position="882"/>
    </location>
</feature>
<dbReference type="Gene3D" id="3.30.70.1430">
    <property type="entry name" value="Multidrug efflux transporter AcrB pore domain"/>
    <property type="match status" value="2"/>
</dbReference>
<name>A0A133XGL7_9RHOO</name>
<dbReference type="Proteomes" id="UP000070186">
    <property type="component" value="Unassembled WGS sequence"/>
</dbReference>
<dbReference type="InterPro" id="IPR027463">
    <property type="entry name" value="AcrB_DN_DC_subdom"/>
</dbReference>
<feature type="transmembrane region" description="Helical" evidence="8">
    <location>
        <begin position="439"/>
        <end position="459"/>
    </location>
</feature>
<feature type="transmembrane region" description="Helical" evidence="8">
    <location>
        <begin position="364"/>
        <end position="384"/>
    </location>
</feature>
<evidence type="ECO:0000256" key="5">
    <source>
        <dbReference type="ARBA" id="ARBA00022692"/>
    </source>
</evidence>
<feature type="transmembrane region" description="Helical" evidence="8">
    <location>
        <begin position="338"/>
        <end position="357"/>
    </location>
</feature>
<keyword evidence="3" id="KW-0813">Transport</keyword>
<evidence type="ECO:0000256" key="3">
    <source>
        <dbReference type="ARBA" id="ARBA00022448"/>
    </source>
</evidence>
<dbReference type="NCBIfam" id="TIGR00914">
    <property type="entry name" value="2A0601"/>
    <property type="match status" value="1"/>
</dbReference>
<feature type="transmembrane region" description="Helical" evidence="8">
    <location>
        <begin position="471"/>
        <end position="493"/>
    </location>
</feature>
<keyword evidence="7 8" id="KW-0472">Membrane</keyword>
<dbReference type="STRING" id="281362.AT959_12005"/>
<dbReference type="GO" id="GO:0005886">
    <property type="term" value="C:plasma membrane"/>
    <property type="evidence" value="ECO:0007669"/>
    <property type="project" value="UniProtKB-SubCell"/>
</dbReference>
<dbReference type="SUPFAM" id="SSF82866">
    <property type="entry name" value="Multidrug efflux transporter AcrB transmembrane domain"/>
    <property type="match status" value="2"/>
</dbReference>
<feature type="transmembrane region" description="Helical" evidence="8">
    <location>
        <begin position="390"/>
        <end position="413"/>
    </location>
</feature>
<evidence type="ECO:0000256" key="8">
    <source>
        <dbReference type="SAM" id="Phobius"/>
    </source>
</evidence>
<dbReference type="SUPFAM" id="SSF82693">
    <property type="entry name" value="Multidrug efflux transporter AcrB pore domain, PN1, PN2, PC1 and PC2 subdomains"/>
    <property type="match status" value="3"/>
</dbReference>
<dbReference type="RefSeq" id="WP_066883382.1">
    <property type="nucleotide sequence ID" value="NZ_LODL01000021.1"/>
</dbReference>
<feature type="transmembrane region" description="Helical" evidence="8">
    <location>
        <begin position="992"/>
        <end position="1018"/>
    </location>
</feature>
<keyword evidence="5 8" id="KW-0812">Transmembrane</keyword>
<feature type="transmembrane region" description="Helical" evidence="8">
    <location>
        <begin position="917"/>
        <end position="940"/>
    </location>
</feature>
<feature type="transmembrane region" description="Helical" evidence="8">
    <location>
        <begin position="531"/>
        <end position="550"/>
    </location>
</feature>
<dbReference type="Gene3D" id="3.30.70.1440">
    <property type="entry name" value="Multidrug efflux transporter AcrB pore domain"/>
    <property type="match status" value="1"/>
</dbReference>
<proteinExistence type="inferred from homology"/>
<evidence type="ECO:0000256" key="7">
    <source>
        <dbReference type="ARBA" id="ARBA00023136"/>
    </source>
</evidence>
<evidence type="ECO:0000256" key="4">
    <source>
        <dbReference type="ARBA" id="ARBA00022475"/>
    </source>
</evidence>
<comment type="similarity">
    <text evidence="2">Belongs to the resistance-nodulation-cell division (RND) (TC 2.A.6) family.</text>
</comment>
<keyword evidence="6 8" id="KW-1133">Transmembrane helix</keyword>
<dbReference type="SUPFAM" id="SSF82714">
    <property type="entry name" value="Multidrug efflux transporter AcrB TolC docking domain, DN and DC subdomains"/>
    <property type="match status" value="2"/>
</dbReference>
<dbReference type="GO" id="GO:0008324">
    <property type="term" value="F:monoatomic cation transmembrane transporter activity"/>
    <property type="evidence" value="ECO:0007669"/>
    <property type="project" value="InterPro"/>
</dbReference>
<feature type="transmembrane region" description="Helical" evidence="8">
    <location>
        <begin position="961"/>
        <end position="980"/>
    </location>
</feature>
<dbReference type="AlphaFoldDB" id="A0A133XGL7"/>
<keyword evidence="4" id="KW-1003">Cell membrane</keyword>
<dbReference type="PANTHER" id="PTHR32063:SF12">
    <property type="entry name" value="CATION EFFLUX SYSTEM PROTEIN"/>
    <property type="match status" value="1"/>
</dbReference>
<sequence length="1029" mass="112818">MIKRIVHFALNQPLFIILGLVLFIGIGVIAFKNLPIEAFPDVTDTQVTVISLYPGRAPEEVEKQVTIPLEIALSGVPNSIRMFSHTQFGLSFIVVTFDEKPSLFMARQLVEERLRGLDLPAGVEPELAPPATATGEIFRYRLDAPGLKPSEVRAIQDWTVARQIKQVPGIADVVSLGGPIRQYEVRPNLAKLRDYKITIGQLFNALQRANANAGGGSVAQGRQQFLIRSLGLLRSSADIGQVVVAENKGTPVLIRDLAEIVESRVPEQGIVGISDANGDQDDVVSGIVLLRKDENPSMVLDALKTKVDVLNAGGLPPGVQIVPFYDRSWLISKTLKTVFMNLLEGALLVTLVLYLFLADLRAAAIVASIIPLALLGTFIGLSAVGIPANLLSLGAMDFGIIVDGAVIVIENIFRRLGEANRDDDHRPHTRTIQEAVVEIGRPTVFSMVIIMVAHLPIFTMQRHEGKIFAPMAYSVVAALITSLILSLTLVPFLSKIAFRKNVPHEETMLMHWFMNRYEPALKWVLANTRRVLLIALGALAITAALVPQLGTEFLPELNEGSIWINITLPTSVSVDEAKSELRKLRRIIADFPEVNAVISKGGRPEDGTDPKNINMTEMLVDLKPDKFWRKGVSKDELVREMEDKLNDMPGIEPTFSQPVRDQILESISQIDGQIVVKLFGDDTATLKLHANQLLERIGKVPGVVRAFIDRDGDLPQYRLEIDRAAAARYGLNVMDVQDVVETALAGKAATELWEGDRHFSVVVRLDEPSRQLERLKEVLVPTPSGAQVPLSALVDFKMGSGAMNIARESGQRVVAIGVFIRDRDMGSVVADMQTQAKDIKLPQGYSITWSGEFENQERAMKRLMLVVPLSILMIFVLLFDAFESFKDALIIICNIPFALIGGIFALLISGIPLSVSAAIGFIALFGQAVLNGVVMVSYFNQLKQQKLETYQVVFQGALSRLRTVLMTALLAMLGLLPMALSHGIGSETQRPLALVVIGGLISATLLTLFVLPALYYYVATHPRLARALH</sequence>
<evidence type="ECO:0000256" key="2">
    <source>
        <dbReference type="ARBA" id="ARBA00010942"/>
    </source>
</evidence>
<dbReference type="InterPro" id="IPR004763">
    <property type="entry name" value="CusA-like"/>
</dbReference>
<dbReference type="InterPro" id="IPR001036">
    <property type="entry name" value="Acrflvin-R"/>
</dbReference>
<evidence type="ECO:0000313" key="10">
    <source>
        <dbReference type="Proteomes" id="UP000070186"/>
    </source>
</evidence>
<dbReference type="GO" id="GO:0042910">
    <property type="term" value="F:xenobiotic transmembrane transporter activity"/>
    <property type="evidence" value="ECO:0007669"/>
    <property type="project" value="TreeGrafter"/>
</dbReference>
<keyword evidence="10" id="KW-1185">Reference proteome</keyword>
<dbReference type="PRINTS" id="PR00702">
    <property type="entry name" value="ACRIFLAVINRP"/>
</dbReference>
<feature type="transmembrane region" description="Helical" evidence="8">
    <location>
        <begin position="889"/>
        <end position="911"/>
    </location>
</feature>
<gene>
    <name evidence="9" type="ORF">AT959_12005</name>
</gene>
<dbReference type="Gene3D" id="1.20.1640.10">
    <property type="entry name" value="Multidrug efflux transporter AcrB transmembrane domain"/>
    <property type="match status" value="2"/>
</dbReference>
<comment type="caution">
    <text evidence="9">The sequence shown here is derived from an EMBL/GenBank/DDBJ whole genome shotgun (WGS) entry which is preliminary data.</text>
</comment>
<evidence type="ECO:0000256" key="1">
    <source>
        <dbReference type="ARBA" id="ARBA00004651"/>
    </source>
</evidence>
<organism evidence="9 10">
    <name type="scientific">Dechloromonas denitrificans</name>
    <dbReference type="NCBI Taxonomy" id="281362"/>
    <lineage>
        <taxon>Bacteria</taxon>
        <taxon>Pseudomonadati</taxon>
        <taxon>Pseudomonadota</taxon>
        <taxon>Betaproteobacteria</taxon>
        <taxon>Rhodocyclales</taxon>
        <taxon>Azonexaceae</taxon>
        <taxon>Dechloromonas</taxon>
    </lineage>
</organism>
<reference evidence="9 10" key="1">
    <citation type="submission" date="2015-12" db="EMBL/GenBank/DDBJ databases">
        <title>Nitrous oxide reduction kinetics distinguish bacteria harboring typical versus atypical NosZ.</title>
        <authorList>
            <person name="Yoon S."/>
            <person name="Nissen S."/>
            <person name="Park D."/>
            <person name="Sanford R.A."/>
            <person name="Loeffler F.E."/>
        </authorList>
    </citation>
    <scope>NUCLEOTIDE SEQUENCE [LARGE SCALE GENOMIC DNA]</scope>
    <source>
        <strain evidence="9 10">ATCC BAA-841</strain>
    </source>
</reference>
<dbReference type="Gene3D" id="3.30.2090.10">
    <property type="entry name" value="Multidrug efflux transporter AcrB TolC docking domain, DN and DC subdomains"/>
    <property type="match status" value="2"/>
</dbReference>
<dbReference type="Pfam" id="PF00873">
    <property type="entry name" value="ACR_tran"/>
    <property type="match status" value="1"/>
</dbReference>
<protein>
    <submittedName>
        <fullName evidence="9">Heavy metal resistance protein CzcA</fullName>
    </submittedName>
</protein>
<dbReference type="PANTHER" id="PTHR32063">
    <property type="match status" value="1"/>
</dbReference>
<accession>A0A133XGL7</accession>